<dbReference type="RefSeq" id="WP_053381019.1">
    <property type="nucleotide sequence ID" value="NZ_CP011801.1"/>
</dbReference>
<dbReference type="SUPFAM" id="SSF88723">
    <property type="entry name" value="PIN domain-like"/>
    <property type="match status" value="1"/>
</dbReference>
<dbReference type="PANTHER" id="PTHR42740">
    <property type="entry name" value="RIBONUCLEASE VAPC3"/>
    <property type="match status" value="1"/>
</dbReference>
<evidence type="ECO:0000256" key="4">
    <source>
        <dbReference type="ARBA" id="ARBA00022801"/>
    </source>
</evidence>
<dbReference type="CDD" id="cd18760">
    <property type="entry name" value="PIN_MtVapC3-like"/>
    <property type="match status" value="1"/>
</dbReference>
<keyword evidence="5 6" id="KW-0460">Magnesium</keyword>
<comment type="function">
    <text evidence="6">Toxic component of a toxin-antitoxin (TA) system. An RNase.</text>
</comment>
<comment type="cofactor">
    <cofactor evidence="6">
        <name>Mg(2+)</name>
        <dbReference type="ChEBI" id="CHEBI:18420"/>
    </cofactor>
</comment>
<dbReference type="Pfam" id="PF01850">
    <property type="entry name" value="PIN"/>
    <property type="match status" value="1"/>
</dbReference>
<dbReference type="GO" id="GO:0000287">
    <property type="term" value="F:magnesium ion binding"/>
    <property type="evidence" value="ECO:0007669"/>
    <property type="project" value="UniProtKB-UniRule"/>
</dbReference>
<dbReference type="InterPro" id="IPR002716">
    <property type="entry name" value="PIN_dom"/>
</dbReference>
<dbReference type="OrthoDB" id="9811788at2"/>
<dbReference type="GO" id="GO:0016787">
    <property type="term" value="F:hydrolase activity"/>
    <property type="evidence" value="ECO:0007669"/>
    <property type="project" value="UniProtKB-KW"/>
</dbReference>
<keyword evidence="9" id="KW-1185">Reference proteome</keyword>
<name>A0A0K2GGQ0_NITMO</name>
<dbReference type="GO" id="GO:0090729">
    <property type="term" value="F:toxin activity"/>
    <property type="evidence" value="ECO:0007669"/>
    <property type="project" value="UniProtKB-KW"/>
</dbReference>
<protein>
    <recommendedName>
        <fullName evidence="6">Ribonuclease VapC</fullName>
        <shortName evidence="6">RNase VapC</shortName>
        <ecNumber evidence="6">3.1.-.-</ecNumber>
    </recommendedName>
    <alternativeName>
        <fullName evidence="6">Toxin VapC</fullName>
    </alternativeName>
</protein>
<evidence type="ECO:0000256" key="5">
    <source>
        <dbReference type="ARBA" id="ARBA00022842"/>
    </source>
</evidence>
<dbReference type="Proteomes" id="UP000069205">
    <property type="component" value="Chromosome"/>
</dbReference>
<keyword evidence="3 6" id="KW-0479">Metal-binding</keyword>
<evidence type="ECO:0000313" key="9">
    <source>
        <dbReference type="Proteomes" id="UP000069205"/>
    </source>
</evidence>
<dbReference type="InterPro" id="IPR029060">
    <property type="entry name" value="PIN-like_dom_sf"/>
</dbReference>
<evidence type="ECO:0000313" key="8">
    <source>
        <dbReference type="EMBL" id="ALA60116.1"/>
    </source>
</evidence>
<dbReference type="InterPro" id="IPR051749">
    <property type="entry name" value="PINc/VapC_TA_RNase"/>
</dbReference>
<feature type="binding site" evidence="6">
    <location>
        <position position="96"/>
    </location>
    <ligand>
        <name>Mg(2+)</name>
        <dbReference type="ChEBI" id="CHEBI:18420"/>
    </ligand>
</feature>
<evidence type="ECO:0000256" key="3">
    <source>
        <dbReference type="ARBA" id="ARBA00022723"/>
    </source>
</evidence>
<dbReference type="InterPro" id="IPR022907">
    <property type="entry name" value="VapC_family"/>
</dbReference>
<dbReference type="AlphaFoldDB" id="A0A0K2GGQ0"/>
<dbReference type="Gene3D" id="3.40.50.1010">
    <property type="entry name" value="5'-nuclease"/>
    <property type="match status" value="1"/>
</dbReference>
<feature type="domain" description="PIN" evidence="7">
    <location>
        <begin position="2"/>
        <end position="120"/>
    </location>
</feature>
<keyword evidence="6" id="KW-0800">Toxin</keyword>
<gene>
    <name evidence="6" type="primary">vapC</name>
    <name evidence="8" type="ORF">NITMOv2_3724</name>
</gene>
<evidence type="ECO:0000256" key="1">
    <source>
        <dbReference type="ARBA" id="ARBA00022649"/>
    </source>
</evidence>
<dbReference type="GO" id="GO:0004540">
    <property type="term" value="F:RNA nuclease activity"/>
    <property type="evidence" value="ECO:0007669"/>
    <property type="project" value="InterPro"/>
</dbReference>
<dbReference type="EC" id="3.1.-.-" evidence="6"/>
<proteinExistence type="inferred from homology"/>
<organism evidence="8 9">
    <name type="scientific">Nitrospira moscoviensis</name>
    <dbReference type="NCBI Taxonomy" id="42253"/>
    <lineage>
        <taxon>Bacteria</taxon>
        <taxon>Pseudomonadati</taxon>
        <taxon>Nitrospirota</taxon>
        <taxon>Nitrospiria</taxon>
        <taxon>Nitrospirales</taxon>
        <taxon>Nitrospiraceae</taxon>
        <taxon>Nitrospira</taxon>
    </lineage>
</organism>
<dbReference type="STRING" id="42253.NITMOv2_3724"/>
<keyword evidence="4 6" id="KW-0378">Hydrolase</keyword>
<evidence type="ECO:0000259" key="7">
    <source>
        <dbReference type="Pfam" id="PF01850"/>
    </source>
</evidence>
<dbReference type="EMBL" id="CP011801">
    <property type="protein sequence ID" value="ALA60116.1"/>
    <property type="molecule type" value="Genomic_DNA"/>
</dbReference>
<dbReference type="PATRIC" id="fig|42253.5.peg.3674"/>
<comment type="similarity">
    <text evidence="6">Belongs to the PINc/VapC protein family.</text>
</comment>
<accession>A0A0K2GGQ0</accession>
<keyword evidence="2 6" id="KW-0540">Nuclease</keyword>
<dbReference type="KEGG" id="nmv:NITMOv2_3724"/>
<reference evidence="8 9" key="1">
    <citation type="journal article" date="2015" name="Proc. Natl. Acad. Sci. U.S.A.">
        <title>Expanded metabolic versatility of ubiquitous nitrite-oxidizing bacteria from the genus Nitrospira.</title>
        <authorList>
            <person name="Koch H."/>
            <person name="Lucker S."/>
            <person name="Albertsen M."/>
            <person name="Kitzinger K."/>
            <person name="Herbold C."/>
            <person name="Spieck E."/>
            <person name="Nielsen P.H."/>
            <person name="Wagner M."/>
            <person name="Daims H."/>
        </authorList>
    </citation>
    <scope>NUCLEOTIDE SEQUENCE [LARGE SCALE GENOMIC DNA]</scope>
    <source>
        <strain evidence="8 9">NSP M-1</strain>
    </source>
</reference>
<evidence type="ECO:0000256" key="2">
    <source>
        <dbReference type="ARBA" id="ARBA00022722"/>
    </source>
</evidence>
<dbReference type="HAMAP" id="MF_00265">
    <property type="entry name" value="VapC_Nob1"/>
    <property type="match status" value="1"/>
</dbReference>
<sequence length="131" mass="15061">MIIVDTTVWVDYFRGTRSAQVDWLESRLTKERFGLTDLILCEALQGVTTNSMFRMVQEELLRLEIFETGTVELAIEAAANYRRLRVAGWTVRRTIDCLIATFCLAEGYALLHNDRDYDAFEEVLGLNVVHP</sequence>
<dbReference type="PANTHER" id="PTHR42740:SF1">
    <property type="entry name" value="RIBONUCLEASE VAPC3"/>
    <property type="match status" value="1"/>
</dbReference>
<feature type="binding site" evidence="6">
    <location>
        <position position="5"/>
    </location>
    <ligand>
        <name>Mg(2+)</name>
        <dbReference type="ChEBI" id="CHEBI:18420"/>
    </ligand>
</feature>
<keyword evidence="1 6" id="KW-1277">Toxin-antitoxin system</keyword>
<evidence type="ECO:0000256" key="6">
    <source>
        <dbReference type="HAMAP-Rule" id="MF_00265"/>
    </source>
</evidence>